<sequence length="805" mass="88891">MAYLFSTTEYWKSRDFLSLGRYGPWPLLHAVNPLATRCPRLVPFLAILPSSSRVAVLITGVAPGALLKRFSGFSIETPSGGSVTFFPFLTPAANLNLAASNQQPNSLTQPSCLHLYFVAPVILAAYASMEVAESREQAPVGPTTGAQPTFPNGERNPFLDDPLMDDDGRSSSLSEIDDVSDNEPSDFEDPIKSDKPMENDSEAETERIEDSPHNIRKHDIVLSAASAGPSPSKLHQSTTLDDVDDEALVADDSPSKPRRSSKNNGLTEDIPDLGDLGDFDLPDGPKRKRTHETVAELGDEEPSKKPRSSTKSDLSDPIDDDTPLSPEPLGNPMDLNDDGILVGEVPESDFPVPPSKGKKGKKDEEPAERGDEPDGAEAVLRTEESVKRLSAMDSLATLEKEFATLRDKIYDERISKLNRELEMLTGPNPTHPEYLRQIECVQRYRDAKIKYEQNLYRYRMKSLMHKGLAERTQAHSTYYQRIRDARERHSSAVSKQFYAIQHDRFKTDELSPHHIIAFPTRRSQQIAHQTAYNQEVSIMAGVAKYVGFPAAPSLMGARPTELDDDLEKMGIPIESRASAPRHSSTIPPRTTMSTMSSYAFRSAAEEAFLEQTPWANPQHPIHQQQQLQHYSQPPRPQGRTFEHSQPSSYATPAAQKRVVDINAPNGSASTIPENASAANSSANNTPYGMEHDPRHPTQGPFQNPDYDADHRKSGFRSLSSSPLDVRKSQPHLTHALEHRSPIPDAPSHDHIFSPPSARQGLFQPSTALPRETSPSLPSKPVDVVRYRAQQSGISTGSGPNPMPNR</sequence>
<dbReference type="AlphaFoldDB" id="A0A7T7BLK0"/>
<keyword evidence="4" id="KW-0804">Transcription</keyword>
<dbReference type="FunFam" id="1.20.5.1500:FF:000002">
    <property type="entry name" value="breast cancer metastasis-suppressor 1-like protein-A"/>
    <property type="match status" value="1"/>
</dbReference>
<evidence type="ECO:0000313" key="8">
    <source>
        <dbReference type="EMBL" id="QQK44300.1"/>
    </source>
</evidence>
<feature type="compositionally biased region" description="Acidic residues" evidence="7">
    <location>
        <begin position="269"/>
        <end position="281"/>
    </location>
</feature>
<evidence type="ECO:0000256" key="2">
    <source>
        <dbReference type="ARBA" id="ARBA00022491"/>
    </source>
</evidence>
<keyword evidence="3" id="KW-0805">Transcription regulation</keyword>
<evidence type="ECO:0000256" key="5">
    <source>
        <dbReference type="ARBA" id="ARBA00023242"/>
    </source>
</evidence>
<evidence type="ECO:0000313" key="9">
    <source>
        <dbReference type="Proteomes" id="UP000595662"/>
    </source>
</evidence>
<dbReference type="Proteomes" id="UP000595662">
    <property type="component" value="Chromosome 3"/>
</dbReference>
<name>A0A7T7BLK0_PENDI</name>
<feature type="compositionally biased region" description="Basic and acidic residues" evidence="7">
    <location>
        <begin position="361"/>
        <end position="372"/>
    </location>
</feature>
<evidence type="ECO:0000256" key="3">
    <source>
        <dbReference type="ARBA" id="ARBA00023015"/>
    </source>
</evidence>
<feature type="region of interest" description="Disordered" evidence="7">
    <location>
        <begin position="572"/>
        <end position="593"/>
    </location>
</feature>
<dbReference type="InterPro" id="IPR013907">
    <property type="entry name" value="Sds3"/>
</dbReference>
<feature type="region of interest" description="Disordered" evidence="7">
    <location>
        <begin position="663"/>
        <end position="805"/>
    </location>
</feature>
<feature type="compositionally biased region" description="Basic and acidic residues" evidence="7">
    <location>
        <begin position="189"/>
        <end position="220"/>
    </location>
</feature>
<protein>
    <submittedName>
        <fullName evidence="8">Sds3-like</fullName>
    </submittedName>
</protein>
<dbReference type="EMBL" id="CP060776">
    <property type="protein sequence ID" value="QQK44300.1"/>
    <property type="molecule type" value="Genomic_DNA"/>
</dbReference>
<dbReference type="Gene3D" id="1.20.5.1500">
    <property type="match status" value="1"/>
</dbReference>
<feature type="region of interest" description="Disordered" evidence="7">
    <location>
        <begin position="136"/>
        <end position="376"/>
    </location>
</feature>
<feature type="compositionally biased region" description="Polar residues" evidence="7">
    <location>
        <begin position="788"/>
        <end position="798"/>
    </location>
</feature>
<feature type="compositionally biased region" description="Polar residues" evidence="7">
    <location>
        <begin position="581"/>
        <end position="593"/>
    </location>
</feature>
<organism evidence="8 9">
    <name type="scientific">Penicillium digitatum</name>
    <name type="common">Green mold</name>
    <dbReference type="NCBI Taxonomy" id="36651"/>
    <lineage>
        <taxon>Eukaryota</taxon>
        <taxon>Fungi</taxon>
        <taxon>Dikarya</taxon>
        <taxon>Ascomycota</taxon>
        <taxon>Pezizomycotina</taxon>
        <taxon>Eurotiomycetes</taxon>
        <taxon>Eurotiomycetidae</taxon>
        <taxon>Eurotiales</taxon>
        <taxon>Aspergillaceae</taxon>
        <taxon>Penicillium</taxon>
    </lineage>
</organism>
<dbReference type="GO" id="GO:0005654">
    <property type="term" value="C:nucleoplasm"/>
    <property type="evidence" value="ECO:0007669"/>
    <property type="project" value="UniProtKB-ARBA"/>
</dbReference>
<dbReference type="PANTHER" id="PTHR21964">
    <property type="entry name" value="BREAST CANCER METASTASIS-SUPPRESSOR 1"/>
    <property type="match status" value="1"/>
</dbReference>
<feature type="compositionally biased region" description="Basic and acidic residues" evidence="7">
    <location>
        <begin position="734"/>
        <end position="751"/>
    </location>
</feature>
<evidence type="ECO:0000256" key="1">
    <source>
        <dbReference type="ARBA" id="ARBA00004123"/>
    </source>
</evidence>
<dbReference type="RefSeq" id="XP_065956978.1">
    <property type="nucleotide sequence ID" value="XM_066101895.1"/>
</dbReference>
<gene>
    <name evidence="8" type="ORF">Pdw03_8201</name>
</gene>
<dbReference type="GeneID" id="26234432"/>
<evidence type="ECO:0000256" key="7">
    <source>
        <dbReference type="SAM" id="MobiDB-lite"/>
    </source>
</evidence>
<proteinExistence type="inferred from homology"/>
<dbReference type="VEuPathDB" id="FungiDB:PDIP_61160"/>
<comment type="similarity">
    <text evidence="6">Belongs to the BRMS1 family.</text>
</comment>
<feature type="compositionally biased region" description="Acidic residues" evidence="7">
    <location>
        <begin position="175"/>
        <end position="188"/>
    </location>
</feature>
<evidence type="ECO:0000256" key="4">
    <source>
        <dbReference type="ARBA" id="ARBA00023163"/>
    </source>
</evidence>
<feature type="compositionally biased region" description="Polar residues" evidence="7">
    <location>
        <begin position="762"/>
        <end position="776"/>
    </location>
</feature>
<keyword evidence="5" id="KW-0539">Nucleus</keyword>
<dbReference type="GO" id="GO:0010468">
    <property type="term" value="P:regulation of gene expression"/>
    <property type="evidence" value="ECO:0007669"/>
    <property type="project" value="UniProtKB-ARBA"/>
</dbReference>
<keyword evidence="2" id="KW-0678">Repressor</keyword>
<feature type="compositionally biased region" description="Polar residues" evidence="7">
    <location>
        <begin position="664"/>
        <end position="673"/>
    </location>
</feature>
<dbReference type="SMART" id="SM01401">
    <property type="entry name" value="Sds3"/>
    <property type="match status" value="1"/>
</dbReference>
<evidence type="ECO:0000256" key="6">
    <source>
        <dbReference type="ARBA" id="ARBA00038256"/>
    </source>
</evidence>
<feature type="compositionally biased region" description="Low complexity" evidence="7">
    <location>
        <begin position="674"/>
        <end position="684"/>
    </location>
</feature>
<dbReference type="Pfam" id="PF08598">
    <property type="entry name" value="Sds3"/>
    <property type="match status" value="1"/>
</dbReference>
<comment type="subcellular location">
    <subcellularLocation>
        <location evidence="1">Nucleus</location>
    </subcellularLocation>
</comment>
<reference evidence="8 9" key="1">
    <citation type="submission" date="2020-08" db="EMBL/GenBank/DDBJ databases">
        <title>The completed genome sequence of the pathogenic ascomycete fungus Penicillium digitatum.</title>
        <authorList>
            <person name="Wang M."/>
        </authorList>
    </citation>
    <scope>NUCLEOTIDE SEQUENCE [LARGE SCALE GENOMIC DNA]</scope>
    <source>
        <strain evidence="8 9">PdW03</strain>
    </source>
</reference>
<accession>A0A7T7BLK0</accession>
<feature type="region of interest" description="Disordered" evidence="7">
    <location>
        <begin position="619"/>
        <end position="651"/>
    </location>
</feature>
<feature type="compositionally biased region" description="Low complexity" evidence="7">
    <location>
        <begin position="619"/>
        <end position="632"/>
    </location>
</feature>